<feature type="transmembrane region" description="Helical" evidence="7">
    <location>
        <begin position="73"/>
        <end position="93"/>
    </location>
</feature>
<evidence type="ECO:0000256" key="2">
    <source>
        <dbReference type="ARBA" id="ARBA00022448"/>
    </source>
</evidence>
<reference evidence="10" key="1">
    <citation type="submission" date="2016-10" db="EMBL/GenBank/DDBJ databases">
        <authorList>
            <person name="Varghese N."/>
            <person name="Submissions S."/>
        </authorList>
    </citation>
    <scope>NUCLEOTIDE SEQUENCE [LARGE SCALE GENOMIC DNA]</scope>
    <source>
        <strain evidence="10">DSM 21772</strain>
    </source>
</reference>
<evidence type="ECO:0000259" key="8">
    <source>
        <dbReference type="PROSITE" id="PS50928"/>
    </source>
</evidence>
<proteinExistence type="inferred from homology"/>
<keyword evidence="2 7" id="KW-0813">Transport</keyword>
<dbReference type="STRING" id="412690.SAMN04489834_0434"/>
<dbReference type="OrthoDB" id="4543034at2"/>
<dbReference type="PROSITE" id="PS50928">
    <property type="entry name" value="ABC_TM1"/>
    <property type="match status" value="1"/>
</dbReference>
<organism evidence="9 10">
    <name type="scientific">Microterricola viridarii</name>
    <dbReference type="NCBI Taxonomy" id="412690"/>
    <lineage>
        <taxon>Bacteria</taxon>
        <taxon>Bacillati</taxon>
        <taxon>Actinomycetota</taxon>
        <taxon>Actinomycetes</taxon>
        <taxon>Micrococcales</taxon>
        <taxon>Microbacteriaceae</taxon>
        <taxon>Microterricola</taxon>
    </lineage>
</organism>
<protein>
    <submittedName>
        <fullName evidence="9">Amino acid ABC transporter membrane protein 2, PAAT family</fullName>
    </submittedName>
</protein>
<keyword evidence="4 7" id="KW-0812">Transmembrane</keyword>
<dbReference type="InterPro" id="IPR035906">
    <property type="entry name" value="MetI-like_sf"/>
</dbReference>
<evidence type="ECO:0000256" key="6">
    <source>
        <dbReference type="ARBA" id="ARBA00023136"/>
    </source>
</evidence>
<dbReference type="GO" id="GO:0043190">
    <property type="term" value="C:ATP-binding cassette (ABC) transporter complex"/>
    <property type="evidence" value="ECO:0007669"/>
    <property type="project" value="InterPro"/>
</dbReference>
<evidence type="ECO:0000256" key="1">
    <source>
        <dbReference type="ARBA" id="ARBA00004651"/>
    </source>
</evidence>
<evidence type="ECO:0000256" key="5">
    <source>
        <dbReference type="ARBA" id="ARBA00022989"/>
    </source>
</evidence>
<evidence type="ECO:0000256" key="7">
    <source>
        <dbReference type="RuleBase" id="RU363032"/>
    </source>
</evidence>
<dbReference type="AlphaFoldDB" id="A0A1H1MMD0"/>
<gene>
    <name evidence="9" type="ORF">SAMN04489834_0434</name>
</gene>
<dbReference type="EMBL" id="LT629742">
    <property type="protein sequence ID" value="SDR87888.1"/>
    <property type="molecule type" value="Genomic_DNA"/>
</dbReference>
<keyword evidence="5 7" id="KW-1133">Transmembrane helix</keyword>
<dbReference type="InterPro" id="IPR000515">
    <property type="entry name" value="MetI-like"/>
</dbReference>
<feature type="transmembrane region" description="Helical" evidence="7">
    <location>
        <begin position="21"/>
        <end position="43"/>
    </location>
</feature>
<evidence type="ECO:0000313" key="10">
    <source>
        <dbReference type="Proteomes" id="UP000181956"/>
    </source>
</evidence>
<accession>A0A1H1MMD0</accession>
<keyword evidence="6 7" id="KW-0472">Membrane</keyword>
<feature type="transmembrane region" description="Helical" evidence="7">
    <location>
        <begin position="239"/>
        <end position="262"/>
    </location>
</feature>
<dbReference type="PANTHER" id="PTHR30614">
    <property type="entry name" value="MEMBRANE COMPONENT OF AMINO ACID ABC TRANSPORTER"/>
    <property type="match status" value="1"/>
</dbReference>
<dbReference type="InterPro" id="IPR043429">
    <property type="entry name" value="ArtM/GltK/GlnP/TcyL/YhdX-like"/>
</dbReference>
<evidence type="ECO:0000256" key="4">
    <source>
        <dbReference type="ARBA" id="ARBA00022692"/>
    </source>
</evidence>
<dbReference type="NCBIfam" id="TIGR01726">
    <property type="entry name" value="HEQRo_perm_3TM"/>
    <property type="match status" value="1"/>
</dbReference>
<evidence type="ECO:0000313" key="9">
    <source>
        <dbReference type="EMBL" id="SDR87888.1"/>
    </source>
</evidence>
<evidence type="ECO:0000256" key="3">
    <source>
        <dbReference type="ARBA" id="ARBA00022475"/>
    </source>
</evidence>
<keyword evidence="3" id="KW-1003">Cell membrane</keyword>
<dbReference type="Gene3D" id="1.10.3720.10">
    <property type="entry name" value="MetI-like"/>
    <property type="match status" value="1"/>
</dbReference>
<dbReference type="Proteomes" id="UP000181956">
    <property type="component" value="Chromosome I"/>
</dbReference>
<dbReference type="RefSeq" id="WP_083365257.1">
    <property type="nucleotide sequence ID" value="NZ_LT629742.1"/>
</dbReference>
<feature type="transmembrane region" description="Helical" evidence="7">
    <location>
        <begin position="197"/>
        <end position="219"/>
    </location>
</feature>
<name>A0A1H1MMD0_9MICO</name>
<feature type="domain" description="ABC transmembrane type-1" evidence="8">
    <location>
        <begin position="69"/>
        <end position="261"/>
    </location>
</feature>
<sequence length="281" mass="30428">MSYATQELFDVLGPKGRRKSNIAGFVTITVVALILGFIVVQLYKSGQFAAAKWELFTFPLVQREILETTGSTLRAFATGAILALILGVLLLLGRLSPARWVRTSVTWLTETFRAIPLLVLMMLIYYGLPVLGATFVTPFIAVTVGLAIYNGSVFAEIFRAGLNSLPKGQSEAGAAIGLRKGQVLAVILAPQAIRNMLPAIISQLVVALKDTALGFMVTYPELLYLAKFYGTQMQYGSPIIPAAMVMGSIYVALCLALSYLAVRVQKWSSSSGTPKKVKRND</sequence>
<dbReference type="CDD" id="cd06261">
    <property type="entry name" value="TM_PBP2"/>
    <property type="match status" value="1"/>
</dbReference>
<dbReference type="SUPFAM" id="SSF161098">
    <property type="entry name" value="MetI-like"/>
    <property type="match status" value="1"/>
</dbReference>
<dbReference type="GO" id="GO:0022857">
    <property type="term" value="F:transmembrane transporter activity"/>
    <property type="evidence" value="ECO:0007669"/>
    <property type="project" value="InterPro"/>
</dbReference>
<keyword evidence="10" id="KW-1185">Reference proteome</keyword>
<comment type="subcellular location">
    <subcellularLocation>
        <location evidence="1 7">Cell membrane</location>
        <topology evidence="1 7">Multi-pass membrane protein</topology>
    </subcellularLocation>
</comment>
<dbReference type="GO" id="GO:0006865">
    <property type="term" value="P:amino acid transport"/>
    <property type="evidence" value="ECO:0007669"/>
    <property type="project" value="TreeGrafter"/>
</dbReference>
<dbReference type="Pfam" id="PF00528">
    <property type="entry name" value="BPD_transp_1"/>
    <property type="match status" value="1"/>
</dbReference>
<dbReference type="InterPro" id="IPR010065">
    <property type="entry name" value="AA_ABC_transptr_permease_3TM"/>
</dbReference>
<dbReference type="PANTHER" id="PTHR30614:SF21">
    <property type="entry name" value="AMINO ACID ABC TRANSPORTER PERMEASE"/>
    <property type="match status" value="1"/>
</dbReference>
<comment type="similarity">
    <text evidence="7">Belongs to the binding-protein-dependent transport system permease family.</text>
</comment>